<feature type="region of interest" description="Disordered" evidence="11">
    <location>
        <begin position="51"/>
        <end position="78"/>
    </location>
</feature>
<dbReference type="Pfam" id="PF03958">
    <property type="entry name" value="Secretin_N"/>
    <property type="match status" value="1"/>
</dbReference>
<keyword evidence="16" id="KW-1185">Reference proteome</keyword>
<feature type="domain" description="GspD-like N0" evidence="14">
    <location>
        <begin position="103"/>
        <end position="173"/>
    </location>
</feature>
<feature type="domain" description="Type II/III secretion system secretin-like" evidence="12">
    <location>
        <begin position="548"/>
        <end position="707"/>
    </location>
</feature>
<dbReference type="InterPro" id="IPR005644">
    <property type="entry name" value="NolW-like"/>
</dbReference>
<evidence type="ECO:0000256" key="9">
    <source>
        <dbReference type="ARBA" id="ARBA00023237"/>
    </source>
</evidence>
<dbReference type="PANTHER" id="PTHR30332:SF25">
    <property type="entry name" value="SECRETIN XPSD"/>
    <property type="match status" value="1"/>
</dbReference>
<dbReference type="InterPro" id="IPR050810">
    <property type="entry name" value="Bact_Secretion_Sys_Channel"/>
</dbReference>
<keyword evidence="4" id="KW-1134">Transmembrane beta strand</keyword>
<dbReference type="Gene3D" id="3.55.50.30">
    <property type="match status" value="1"/>
</dbReference>
<dbReference type="InterPro" id="IPR004846">
    <property type="entry name" value="T2SS/T3SS_dom"/>
</dbReference>
<dbReference type="InterPro" id="IPR038591">
    <property type="entry name" value="NolW-like_sf"/>
</dbReference>
<feature type="compositionally biased region" description="Polar residues" evidence="11">
    <location>
        <begin position="389"/>
        <end position="422"/>
    </location>
</feature>
<evidence type="ECO:0000259" key="12">
    <source>
        <dbReference type="Pfam" id="PF00263"/>
    </source>
</evidence>
<evidence type="ECO:0000256" key="6">
    <source>
        <dbReference type="ARBA" id="ARBA00022729"/>
    </source>
</evidence>
<dbReference type="GO" id="GO:0015628">
    <property type="term" value="P:protein secretion by the type II secretion system"/>
    <property type="evidence" value="ECO:0007669"/>
    <property type="project" value="InterPro"/>
</dbReference>
<name>A0A4V2UY93_9HYPH</name>
<evidence type="ECO:0000256" key="7">
    <source>
        <dbReference type="ARBA" id="ARBA00022927"/>
    </source>
</evidence>
<dbReference type="InterPro" id="IPR013356">
    <property type="entry name" value="T2SS_GspD"/>
</dbReference>
<dbReference type="InterPro" id="IPR049371">
    <property type="entry name" value="GspD-like_N0"/>
</dbReference>
<comment type="caution">
    <text evidence="15">The sequence shown here is derived from an EMBL/GenBank/DDBJ whole genome shotgun (WGS) entry which is preliminary data.</text>
</comment>
<evidence type="ECO:0000259" key="14">
    <source>
        <dbReference type="Pfam" id="PF21305"/>
    </source>
</evidence>
<keyword evidence="5" id="KW-0812">Transmembrane</keyword>
<dbReference type="Proteomes" id="UP000295678">
    <property type="component" value="Unassembled WGS sequence"/>
</dbReference>
<keyword evidence="9" id="KW-0998">Cell outer membrane</keyword>
<dbReference type="Gene3D" id="3.30.1370.120">
    <property type="match status" value="2"/>
</dbReference>
<dbReference type="OrthoDB" id="9775455at2"/>
<evidence type="ECO:0000313" key="16">
    <source>
        <dbReference type="Proteomes" id="UP000295678"/>
    </source>
</evidence>
<feature type="domain" description="NolW-like" evidence="13">
    <location>
        <begin position="336"/>
        <end position="478"/>
    </location>
</feature>
<feature type="region of interest" description="Disordered" evidence="11">
    <location>
        <begin position="389"/>
        <end position="434"/>
    </location>
</feature>
<proteinExistence type="inferred from homology"/>
<dbReference type="PROSITE" id="PS51257">
    <property type="entry name" value="PROKAR_LIPOPROTEIN"/>
    <property type="match status" value="1"/>
</dbReference>
<keyword evidence="8" id="KW-0472">Membrane</keyword>
<evidence type="ECO:0000256" key="3">
    <source>
        <dbReference type="ARBA" id="ARBA00022448"/>
    </source>
</evidence>
<organism evidence="15 16">
    <name type="scientific">Tepidamorphus gemmatus</name>
    <dbReference type="NCBI Taxonomy" id="747076"/>
    <lineage>
        <taxon>Bacteria</taxon>
        <taxon>Pseudomonadati</taxon>
        <taxon>Pseudomonadota</taxon>
        <taxon>Alphaproteobacteria</taxon>
        <taxon>Hyphomicrobiales</taxon>
        <taxon>Tepidamorphaceae</taxon>
        <taxon>Tepidamorphus</taxon>
    </lineage>
</organism>
<protein>
    <submittedName>
        <fullName evidence="15">General secretion pathway protein D</fullName>
    </submittedName>
</protein>
<reference evidence="15 16" key="1">
    <citation type="submission" date="2019-03" db="EMBL/GenBank/DDBJ databases">
        <title>Genomic Encyclopedia of Type Strains, Phase IV (KMG-IV): sequencing the most valuable type-strain genomes for metagenomic binning, comparative biology and taxonomic classification.</title>
        <authorList>
            <person name="Goeker M."/>
        </authorList>
    </citation>
    <scope>NUCLEOTIDE SEQUENCE [LARGE SCALE GENOMIC DNA]</scope>
    <source>
        <strain evidence="15 16">DSM 19345</strain>
    </source>
</reference>
<keyword evidence="6" id="KW-0732">Signal</keyword>
<dbReference type="InterPro" id="IPR001775">
    <property type="entry name" value="GspD/PilQ"/>
</dbReference>
<evidence type="ECO:0000256" key="5">
    <source>
        <dbReference type="ARBA" id="ARBA00022692"/>
    </source>
</evidence>
<comment type="similarity">
    <text evidence="2">Belongs to the bacterial secretin family. GSP D subfamily.</text>
</comment>
<sequence>MHLGRTVRAVLLIVLAAASVSCQTTEDLLSVRGSGSRFFGSVLNADLAARQPAPEQNQGLQRIGPADPPPSEVYTGSGYVNGQGGPFVPAGSSETAGRGTYRLNFENADLGEVVRAILGDALGRNFVIDTEVSGRVTLVSARPVAQEDLLPILETILRMNQAALVDTGSIYRIVFDSEVGTVPLIDRNDTRSGYGLTVVPLRYVSARTMVGLIEGFATRSESLRVDTSRNLVLIAGTAAERQTAVETINNFDTDWMADQSVAIYPVGRVRPETLVPELERIFETREGQPGADLIQFVPMSRMKAVLVVSKRPDLIRQAGIWVSRLDRQSPETDVQVHVYRVKYRDAKMLVQILSGIFTGSTATGIDQRGDRPGDQIDPRASLFQTSVQGETGDNLNQQPGLSTDQQDPGLTSGNTFDLTDTGRQPGAGDILAGPATGGNDRIRFSADTANNSIVVYADGETYRKILAALRQIDVPPLQVAINVVIAEIRLNDQLRYGVQYFLKSGDDGSIGLFNTIANNISRELPGFNFVIGSERSPDVIISAFDEITDVQVLSSPSLVVLENQTATLQVGENVPVTTRQSTSNIDPDAPTVNEVEYRDTGIILNVTPRVADNGVISMTIQQEISNIASGGQTLTPTFAKRRISSAVSVVSNQTVLLGGLISERSERNDTGIPGLHRLETIGSLFGTKRNQSDRTELIVLIRPVVIRQGQDAQHVAEELRARMWEMNTRARD</sequence>
<keyword evidence="3 10" id="KW-0813">Transport</keyword>
<dbReference type="RefSeq" id="WP_132807575.1">
    <property type="nucleotide sequence ID" value="NZ_SMAK01000011.1"/>
</dbReference>
<evidence type="ECO:0000256" key="11">
    <source>
        <dbReference type="SAM" id="MobiDB-lite"/>
    </source>
</evidence>
<accession>A0A4V2UY93</accession>
<dbReference type="GO" id="GO:0015627">
    <property type="term" value="C:type II protein secretion system complex"/>
    <property type="evidence" value="ECO:0007669"/>
    <property type="project" value="InterPro"/>
</dbReference>
<dbReference type="GO" id="GO:0009279">
    <property type="term" value="C:cell outer membrane"/>
    <property type="evidence" value="ECO:0007669"/>
    <property type="project" value="UniProtKB-SubCell"/>
</dbReference>
<dbReference type="AlphaFoldDB" id="A0A4V2UY93"/>
<evidence type="ECO:0000256" key="4">
    <source>
        <dbReference type="ARBA" id="ARBA00022452"/>
    </source>
</evidence>
<evidence type="ECO:0000259" key="13">
    <source>
        <dbReference type="Pfam" id="PF03958"/>
    </source>
</evidence>
<dbReference type="PRINTS" id="PR00811">
    <property type="entry name" value="BCTERIALGSPD"/>
</dbReference>
<evidence type="ECO:0000313" key="15">
    <source>
        <dbReference type="EMBL" id="TCT06508.1"/>
    </source>
</evidence>
<evidence type="ECO:0000256" key="1">
    <source>
        <dbReference type="ARBA" id="ARBA00004442"/>
    </source>
</evidence>
<evidence type="ECO:0000256" key="8">
    <source>
        <dbReference type="ARBA" id="ARBA00023136"/>
    </source>
</evidence>
<dbReference type="NCBIfam" id="TIGR02517">
    <property type="entry name" value="type_II_gspD"/>
    <property type="match status" value="1"/>
</dbReference>
<dbReference type="Pfam" id="PF00263">
    <property type="entry name" value="Secretin"/>
    <property type="match status" value="1"/>
</dbReference>
<evidence type="ECO:0000256" key="10">
    <source>
        <dbReference type="RuleBase" id="RU004004"/>
    </source>
</evidence>
<evidence type="ECO:0000256" key="2">
    <source>
        <dbReference type="ARBA" id="ARBA00006980"/>
    </source>
</evidence>
<dbReference type="EMBL" id="SMAK01000011">
    <property type="protein sequence ID" value="TCT06508.1"/>
    <property type="molecule type" value="Genomic_DNA"/>
</dbReference>
<gene>
    <name evidence="15" type="ORF">EDC22_11191</name>
</gene>
<dbReference type="Pfam" id="PF21305">
    <property type="entry name" value="type_II_gspD_N0"/>
    <property type="match status" value="1"/>
</dbReference>
<keyword evidence="7" id="KW-0653">Protein transport</keyword>
<comment type="subcellular location">
    <subcellularLocation>
        <location evidence="1 10">Cell outer membrane</location>
    </subcellularLocation>
</comment>
<dbReference type="PANTHER" id="PTHR30332">
    <property type="entry name" value="PROBABLE GENERAL SECRETION PATHWAY PROTEIN D"/>
    <property type="match status" value="1"/>
</dbReference>